<keyword evidence="2" id="KW-0805">Transcription regulation</keyword>
<evidence type="ECO:0000256" key="5">
    <source>
        <dbReference type="ARBA" id="ARBA00023242"/>
    </source>
</evidence>
<keyword evidence="8" id="KW-1185">Reference proteome</keyword>
<dbReference type="Proteomes" id="UP000036947">
    <property type="component" value="Unassembled WGS sequence"/>
</dbReference>
<comment type="caution">
    <text evidence="7">The sequence shown here is derived from an EMBL/GenBank/DDBJ whole genome shotgun (WGS) entry which is preliminary data.</text>
</comment>
<keyword evidence="3" id="KW-0238">DNA-binding</keyword>
<evidence type="ECO:0000256" key="2">
    <source>
        <dbReference type="ARBA" id="ARBA00023015"/>
    </source>
</evidence>
<dbReference type="CDD" id="cd00067">
    <property type="entry name" value="GAL4"/>
    <property type="match status" value="1"/>
</dbReference>
<dbReference type="CDD" id="cd12148">
    <property type="entry name" value="fungal_TF_MHR"/>
    <property type="match status" value="1"/>
</dbReference>
<dbReference type="GO" id="GO:0000981">
    <property type="term" value="F:DNA-binding transcription factor activity, RNA polymerase II-specific"/>
    <property type="evidence" value="ECO:0007669"/>
    <property type="project" value="InterPro"/>
</dbReference>
<accession>A0A0L0NDM2</accession>
<organism evidence="7 8">
    <name type="scientific">Tolypocladium ophioglossoides (strain CBS 100239)</name>
    <name type="common">Snaketongue truffleclub</name>
    <name type="synonym">Elaphocordyceps ophioglossoides</name>
    <dbReference type="NCBI Taxonomy" id="1163406"/>
    <lineage>
        <taxon>Eukaryota</taxon>
        <taxon>Fungi</taxon>
        <taxon>Dikarya</taxon>
        <taxon>Ascomycota</taxon>
        <taxon>Pezizomycotina</taxon>
        <taxon>Sordariomycetes</taxon>
        <taxon>Hypocreomycetidae</taxon>
        <taxon>Hypocreales</taxon>
        <taxon>Ophiocordycipitaceae</taxon>
        <taxon>Tolypocladium</taxon>
    </lineage>
</organism>
<dbReference type="InterPro" id="IPR036864">
    <property type="entry name" value="Zn2-C6_fun-type_DNA-bd_sf"/>
</dbReference>
<dbReference type="OrthoDB" id="5152952at2759"/>
<dbReference type="InterPro" id="IPR001138">
    <property type="entry name" value="Zn2Cys6_DnaBD"/>
</dbReference>
<evidence type="ECO:0000313" key="7">
    <source>
        <dbReference type="EMBL" id="KND92267.1"/>
    </source>
</evidence>
<keyword evidence="4" id="KW-0804">Transcription</keyword>
<dbReference type="GO" id="GO:0008270">
    <property type="term" value="F:zinc ion binding"/>
    <property type="evidence" value="ECO:0007669"/>
    <property type="project" value="InterPro"/>
</dbReference>
<sequence>RPPVESSPQLAASLQLISLRDANHCISSKSVRAVDMETRLKNRARQTSSAGSDEAVGQKPRACGNCARLKIKCRWPQTAAERPENACTRCARLKLVCAITAARTRRRGKSTRVAQLEEKIDGIVSLLAAHQHIQANGPSPLTPESLQTPQARHPMVETLSDAPSVGNRSGVNDARSLSAFELFPGFRLTSEQALTFLNIYQQDFMPNYPFVIIPPGIDAHTLYAQSPSLFWVIMAAVAPQSPAVQQGVRKWLRQYMSEHMIVRQEKSLQLLQTLLLHLAWYVLRCSPGRTQALILDSRGDYHFYVYSDATNFLQLAMALIIDLRLDKCPASNPLSSRSLLGEAWTGINRGAPYPFGASHTSAEKRAVLGFYHFSSLVSSLFRRGPQLPWNNYLSQCCESLTEAGEYETDHYLVALVKMQRMADRVDDILPRTGTADGESGIYRPPLDMALNSVRAELDGFVNAQPSMVRQHNLFWACYHLLVLRLYEPIISMRAPPASSSDAFSAEPFQRTESLWKCLQSAADCFSALLAIPAAQLPSLPLTATGLLAFAVVTTSRLLLLDSTRDWQPELARQKLDFAAALQRISDWFEEGDRWAKVAGRRRRVQDGKESIHCQYTWKLRWIRQWYLSKLSPKPAPSPQQPLGGPGEPLAASEWPDVLMDFDFWAALVPMEDPSLQTPPIMGWPI</sequence>
<keyword evidence="5" id="KW-0539">Nucleus</keyword>
<feature type="domain" description="Zn(2)-C6 fungal-type" evidence="6">
    <location>
        <begin position="62"/>
        <end position="99"/>
    </location>
</feature>
<comment type="subcellular location">
    <subcellularLocation>
        <location evidence="1">Nucleus</location>
    </subcellularLocation>
</comment>
<gene>
    <name evidence="7" type="ORF">TOPH_02979</name>
</gene>
<dbReference type="GO" id="GO:0000976">
    <property type="term" value="F:transcription cis-regulatory region binding"/>
    <property type="evidence" value="ECO:0007669"/>
    <property type="project" value="TreeGrafter"/>
</dbReference>
<feature type="non-terminal residue" evidence="7">
    <location>
        <position position="1"/>
    </location>
</feature>
<evidence type="ECO:0000256" key="4">
    <source>
        <dbReference type="ARBA" id="ARBA00023163"/>
    </source>
</evidence>
<dbReference type="STRING" id="1163406.A0A0L0NDM2"/>
<dbReference type="EMBL" id="LFRF01000006">
    <property type="protein sequence ID" value="KND92267.1"/>
    <property type="molecule type" value="Genomic_DNA"/>
</dbReference>
<dbReference type="PANTHER" id="PTHR31845">
    <property type="entry name" value="FINGER DOMAIN PROTEIN, PUTATIVE-RELATED"/>
    <property type="match status" value="1"/>
</dbReference>
<name>A0A0L0NDM2_TOLOC</name>
<dbReference type="GO" id="GO:0005634">
    <property type="term" value="C:nucleus"/>
    <property type="evidence" value="ECO:0007669"/>
    <property type="project" value="UniProtKB-SubCell"/>
</dbReference>
<dbReference type="SUPFAM" id="SSF57701">
    <property type="entry name" value="Zn2/Cys6 DNA-binding domain"/>
    <property type="match status" value="1"/>
</dbReference>
<reference evidence="7 8" key="1">
    <citation type="journal article" date="2015" name="BMC Genomics">
        <title>The genome of the truffle-parasite Tolypocladium ophioglossoides and the evolution of antifungal peptaibiotics.</title>
        <authorList>
            <person name="Quandt C.A."/>
            <person name="Bushley K.E."/>
            <person name="Spatafora J.W."/>
        </authorList>
    </citation>
    <scope>NUCLEOTIDE SEQUENCE [LARGE SCALE GENOMIC DNA]</scope>
    <source>
        <strain evidence="7 8">CBS 100239</strain>
    </source>
</reference>
<dbReference type="InterPro" id="IPR051089">
    <property type="entry name" value="prtT"/>
</dbReference>
<evidence type="ECO:0000259" key="6">
    <source>
        <dbReference type="PROSITE" id="PS50048"/>
    </source>
</evidence>
<proteinExistence type="predicted"/>
<dbReference type="AlphaFoldDB" id="A0A0L0NDM2"/>
<dbReference type="Gene3D" id="4.10.240.10">
    <property type="entry name" value="Zn(2)-C6 fungal-type DNA-binding domain"/>
    <property type="match status" value="1"/>
</dbReference>
<dbReference type="PROSITE" id="PS50048">
    <property type="entry name" value="ZN2_CY6_FUNGAL_2"/>
    <property type="match status" value="1"/>
</dbReference>
<protein>
    <recommendedName>
        <fullName evidence="6">Zn(2)-C6 fungal-type domain-containing protein</fullName>
    </recommendedName>
</protein>
<dbReference type="PANTHER" id="PTHR31845:SF10">
    <property type="entry name" value="ZN(II)2CYS6 TRANSCRIPTION FACTOR (EUROFUNG)"/>
    <property type="match status" value="1"/>
</dbReference>
<evidence type="ECO:0000256" key="3">
    <source>
        <dbReference type="ARBA" id="ARBA00023125"/>
    </source>
</evidence>
<evidence type="ECO:0000313" key="8">
    <source>
        <dbReference type="Proteomes" id="UP000036947"/>
    </source>
</evidence>
<evidence type="ECO:0000256" key="1">
    <source>
        <dbReference type="ARBA" id="ARBA00004123"/>
    </source>
</evidence>